<organism evidence="2 3">
    <name type="scientific">candidate division WOR-1 bacterium RIFOXYB2_FULL_37_13</name>
    <dbReference type="NCBI Taxonomy" id="1802579"/>
    <lineage>
        <taxon>Bacteria</taxon>
        <taxon>Bacillati</taxon>
        <taxon>Saganbacteria</taxon>
    </lineage>
</organism>
<name>A0A1F4SNN5_UNCSA</name>
<dbReference type="InterPro" id="IPR050177">
    <property type="entry name" value="Lipid_A_modif_metabolic_enz"/>
</dbReference>
<dbReference type="AlphaFoldDB" id="A0A1F4SNN5"/>
<dbReference type="Proteomes" id="UP000178417">
    <property type="component" value="Unassembled WGS sequence"/>
</dbReference>
<comment type="caution">
    <text evidence="2">The sequence shown here is derived from an EMBL/GenBank/DDBJ whole genome shotgun (WGS) entry which is preliminary data.</text>
</comment>
<evidence type="ECO:0000313" key="3">
    <source>
        <dbReference type="Proteomes" id="UP000178417"/>
    </source>
</evidence>
<proteinExistence type="predicted"/>
<evidence type="ECO:0000259" key="1">
    <source>
        <dbReference type="Pfam" id="PF01370"/>
    </source>
</evidence>
<feature type="domain" description="NAD-dependent epimerase/dehydratase" evidence="1">
    <location>
        <begin position="4"/>
        <end position="225"/>
    </location>
</feature>
<dbReference type="SUPFAM" id="SSF51735">
    <property type="entry name" value="NAD(P)-binding Rossmann-fold domains"/>
    <property type="match status" value="1"/>
</dbReference>
<dbReference type="PANTHER" id="PTHR43245">
    <property type="entry name" value="BIFUNCTIONAL POLYMYXIN RESISTANCE PROTEIN ARNA"/>
    <property type="match status" value="1"/>
</dbReference>
<evidence type="ECO:0000313" key="2">
    <source>
        <dbReference type="EMBL" id="OGC22010.1"/>
    </source>
</evidence>
<dbReference type="InterPro" id="IPR036291">
    <property type="entry name" value="NAD(P)-bd_dom_sf"/>
</dbReference>
<dbReference type="STRING" id="1802579.A2310_06900"/>
<dbReference type="Pfam" id="PF01370">
    <property type="entry name" value="Epimerase"/>
    <property type="match status" value="1"/>
</dbReference>
<protein>
    <submittedName>
        <fullName evidence="2">Epimerase</fullName>
    </submittedName>
</protein>
<accession>A0A1F4SNN5</accession>
<gene>
    <name evidence="2" type="ORF">A2310_06900</name>
</gene>
<dbReference type="EMBL" id="MEUB01000033">
    <property type="protein sequence ID" value="OGC22010.1"/>
    <property type="molecule type" value="Genomic_DNA"/>
</dbReference>
<dbReference type="InterPro" id="IPR001509">
    <property type="entry name" value="Epimerase_deHydtase"/>
</dbReference>
<sequence length="345" mass="38226">MRFFVTGGAGFLGYHLVDKLASSGHKVVLLDIAPFNKEEYPSGVEFLNGDVRDASFLEKAMHGIDVVIHAAAALPLWKSKDIFEINVNGTENVLLSAVKNKIARVIFISSTAVYGVPKKHPLYEDDMVVGVGPYGKSKIQAEALLRSFREKGICASIIRPKTFIGTGRLGVFQILYDWVESGKKIPIIGNGKNRYQLLEVSDLVEAIYLASTVKPDCANHTFNIGAEKFGTVLEDVGSLCDFAKTGSAVLKTPAWLVKPLLMLLEACKLSPLYKWVYGTADTDSFVSIDKTKELLKWAPKYSNSDALIRSYKWYLEHKGEIVAGTGITHRIAWNQGILRFFKKFL</sequence>
<dbReference type="Gene3D" id="3.40.50.720">
    <property type="entry name" value="NAD(P)-binding Rossmann-like Domain"/>
    <property type="match status" value="1"/>
</dbReference>
<reference evidence="2 3" key="1">
    <citation type="journal article" date="2016" name="Nat. Commun.">
        <title>Thousands of microbial genomes shed light on interconnected biogeochemical processes in an aquifer system.</title>
        <authorList>
            <person name="Anantharaman K."/>
            <person name="Brown C.T."/>
            <person name="Hug L.A."/>
            <person name="Sharon I."/>
            <person name="Castelle C.J."/>
            <person name="Probst A.J."/>
            <person name="Thomas B.C."/>
            <person name="Singh A."/>
            <person name="Wilkins M.J."/>
            <person name="Karaoz U."/>
            <person name="Brodie E.L."/>
            <person name="Williams K.H."/>
            <person name="Hubbard S.S."/>
            <person name="Banfield J.F."/>
        </authorList>
    </citation>
    <scope>NUCLEOTIDE SEQUENCE [LARGE SCALE GENOMIC DNA]</scope>
</reference>